<gene>
    <name evidence="1" type="ORF">CWD84_11475</name>
</gene>
<dbReference type="Proteomes" id="UP000234366">
    <property type="component" value="Chromosome"/>
</dbReference>
<proteinExistence type="predicted"/>
<dbReference type="KEGG" id="bsia:CWD84_11475"/>
<evidence type="ECO:0000313" key="1">
    <source>
        <dbReference type="EMBL" id="AUJ79363.1"/>
    </source>
</evidence>
<accession>A0AAI8N295</accession>
<dbReference type="AlphaFoldDB" id="A0AAI8N295"/>
<reference evidence="1 2" key="1">
    <citation type="submission" date="2017-11" db="EMBL/GenBank/DDBJ databases">
        <title>Genome sequence and genome mining of multiple bioactive secondary metabolites from a deep sea-derived Bacillus siamensis SCSIO 05746.</title>
        <authorList>
            <person name="Pan H.-Q."/>
            <person name="Ju J.-H."/>
        </authorList>
    </citation>
    <scope>NUCLEOTIDE SEQUENCE [LARGE SCALE GENOMIC DNA]</scope>
    <source>
        <strain evidence="1 2">SCSIO 05746</strain>
    </source>
</reference>
<evidence type="ECO:0000313" key="2">
    <source>
        <dbReference type="Proteomes" id="UP000234366"/>
    </source>
</evidence>
<keyword evidence="2" id="KW-1185">Reference proteome</keyword>
<dbReference type="EMBL" id="CP025001">
    <property type="protein sequence ID" value="AUJ79363.1"/>
    <property type="molecule type" value="Genomic_DNA"/>
</dbReference>
<sequence length="66" mass="7645">MRIVDVLLKPRHSEAAVFYSGKKKLTFRKKCGFLETFSSAKPYYFITEHLSRKGLSDERSENVICS</sequence>
<organism evidence="1 2">
    <name type="scientific">Bacillus siamensis</name>
    <dbReference type="NCBI Taxonomy" id="659243"/>
    <lineage>
        <taxon>Bacteria</taxon>
        <taxon>Bacillati</taxon>
        <taxon>Bacillota</taxon>
        <taxon>Bacilli</taxon>
        <taxon>Bacillales</taxon>
        <taxon>Bacillaceae</taxon>
        <taxon>Bacillus</taxon>
        <taxon>Bacillus amyloliquefaciens group</taxon>
    </lineage>
</organism>
<name>A0AAI8N295_9BACI</name>
<protein>
    <submittedName>
        <fullName evidence="1">Uncharacterized protein</fullName>
    </submittedName>
</protein>